<reference evidence="2 3" key="1">
    <citation type="journal article" date="2016" name="Genome Biol. Evol.">
        <title>Divergent and convergent evolution of fungal pathogenicity.</title>
        <authorList>
            <person name="Shang Y."/>
            <person name="Xiao G."/>
            <person name="Zheng P."/>
            <person name="Cen K."/>
            <person name="Zhan S."/>
            <person name="Wang C."/>
        </authorList>
    </citation>
    <scope>NUCLEOTIDE SEQUENCE [LARGE SCALE GENOMIC DNA]</scope>
    <source>
        <strain evidence="2 3">RCEF 2490</strain>
    </source>
</reference>
<feature type="compositionally biased region" description="Polar residues" evidence="1">
    <location>
        <begin position="1"/>
        <end position="22"/>
    </location>
</feature>
<comment type="caution">
    <text evidence="2">The sequence shown here is derived from an EMBL/GenBank/DDBJ whole genome shotgun (WGS) entry which is preliminary data.</text>
</comment>
<feature type="region of interest" description="Disordered" evidence="1">
    <location>
        <begin position="1"/>
        <end position="33"/>
    </location>
</feature>
<dbReference type="AlphaFoldDB" id="A0A168EMA8"/>
<feature type="region of interest" description="Disordered" evidence="1">
    <location>
        <begin position="80"/>
        <end position="104"/>
    </location>
</feature>
<proteinExistence type="predicted"/>
<dbReference type="Pfam" id="PF11578">
    <property type="entry name" value="DUF3237"/>
    <property type="match status" value="1"/>
</dbReference>
<dbReference type="PANTHER" id="PTHR37315:SF1">
    <property type="entry name" value="UPF0311 PROTEIN BLR7842"/>
    <property type="match status" value="1"/>
</dbReference>
<dbReference type="OrthoDB" id="3549121at2759"/>
<accession>A0A168EMA8</accession>
<sequence length="282" mass="30609">MATDTETYSLASTTVPTDYTSPTPCPPAPTMHKPSDGRQDFVMNEASCAHWDAKIQPSCSRFGSGSSHSVPHFMMHPTIGPQPSDFNDDMSDSGSSNYSSGSSIFSQGTVEESCRRALPHFPRPAVSFPMPALEFDFRIAVALNPEPSRVDNKVKKEITTVAAGQWSGSFGNGRVLAGGYDLGQARGFRPIRIVEGAFVMQTTDQPPAILEMRTRGSLSGPCDVLDSLIGPGQSKDIDPRQYGFRMFATVKTPDKRYAEIVNCGLWVASGVWSGEELIIEYV</sequence>
<dbReference type="InterPro" id="IPR020915">
    <property type="entry name" value="UPF0311"/>
</dbReference>
<dbReference type="Proteomes" id="UP000078544">
    <property type="component" value="Unassembled WGS sequence"/>
</dbReference>
<protein>
    <submittedName>
        <fullName evidence="2">Outer membrane protein, beta-barrel</fullName>
    </submittedName>
</protein>
<name>A0A168EMA8_9HYPO</name>
<gene>
    <name evidence="2" type="ORF">AAL_02499</name>
</gene>
<keyword evidence="3" id="KW-1185">Reference proteome</keyword>
<dbReference type="EMBL" id="AZGY01000004">
    <property type="protein sequence ID" value="KZZ98948.1"/>
    <property type="molecule type" value="Genomic_DNA"/>
</dbReference>
<dbReference type="STRING" id="1081109.A0A168EMA8"/>
<evidence type="ECO:0000313" key="2">
    <source>
        <dbReference type="EMBL" id="KZZ98948.1"/>
    </source>
</evidence>
<feature type="compositionally biased region" description="Low complexity" evidence="1">
    <location>
        <begin position="92"/>
        <end position="104"/>
    </location>
</feature>
<evidence type="ECO:0000256" key="1">
    <source>
        <dbReference type="SAM" id="MobiDB-lite"/>
    </source>
</evidence>
<dbReference type="Gene3D" id="2.40.160.20">
    <property type="match status" value="1"/>
</dbReference>
<evidence type="ECO:0000313" key="3">
    <source>
        <dbReference type="Proteomes" id="UP000078544"/>
    </source>
</evidence>
<dbReference type="PANTHER" id="PTHR37315">
    <property type="entry name" value="UPF0311 PROTEIN BLR7842"/>
    <property type="match status" value="1"/>
</dbReference>
<organism evidence="2 3">
    <name type="scientific">Moelleriella libera RCEF 2490</name>
    <dbReference type="NCBI Taxonomy" id="1081109"/>
    <lineage>
        <taxon>Eukaryota</taxon>
        <taxon>Fungi</taxon>
        <taxon>Dikarya</taxon>
        <taxon>Ascomycota</taxon>
        <taxon>Pezizomycotina</taxon>
        <taxon>Sordariomycetes</taxon>
        <taxon>Hypocreomycetidae</taxon>
        <taxon>Hypocreales</taxon>
        <taxon>Clavicipitaceae</taxon>
        <taxon>Moelleriella</taxon>
    </lineage>
</organism>